<gene>
    <name evidence="2" type="ORF">FUAX_43130</name>
</gene>
<dbReference type="PANTHER" id="PTHR36220:SF1">
    <property type="entry name" value="GAMMA TUBULIN COMPLEX COMPONENT C-TERMINAL DOMAIN-CONTAINING PROTEIN"/>
    <property type="match status" value="1"/>
</dbReference>
<dbReference type="InterPro" id="IPR026444">
    <property type="entry name" value="Secre_tail"/>
</dbReference>
<proteinExistence type="predicted"/>
<dbReference type="InterPro" id="IPR028994">
    <property type="entry name" value="Integrin_alpha_N"/>
</dbReference>
<dbReference type="PANTHER" id="PTHR36220">
    <property type="entry name" value="UNNAMED PRODUCT"/>
    <property type="match status" value="1"/>
</dbReference>
<keyword evidence="2" id="KW-0614">Plasmid</keyword>
<accession>A0AAU9CRV9</accession>
<reference evidence="2 3" key="1">
    <citation type="submission" date="2021-12" db="EMBL/GenBank/DDBJ databases">
        <title>Genome sequencing of bacteria with rrn-lacking chromosome and rrn-plasmid.</title>
        <authorList>
            <person name="Anda M."/>
            <person name="Iwasaki W."/>
        </authorList>
    </citation>
    <scope>NUCLEOTIDE SEQUENCE [LARGE SCALE GENOMIC DNA]</scope>
    <source>
        <strain evidence="2 3">DSM 100852</strain>
        <plasmid evidence="2 3">pFA2</plasmid>
    </source>
</reference>
<evidence type="ECO:0000259" key="1">
    <source>
        <dbReference type="Pfam" id="PF18962"/>
    </source>
</evidence>
<geneLocation type="plasmid" evidence="2 3">
    <name>pFA2</name>
</geneLocation>
<dbReference type="KEGG" id="fax:FUAX_43130"/>
<dbReference type="NCBIfam" id="TIGR04183">
    <property type="entry name" value="Por_Secre_tail"/>
    <property type="match status" value="1"/>
</dbReference>
<name>A0AAU9CRV9_9BACT</name>
<feature type="domain" description="Secretion system C-terminal sorting" evidence="1">
    <location>
        <begin position="955"/>
        <end position="1026"/>
    </location>
</feature>
<dbReference type="AlphaFoldDB" id="A0AAU9CRV9"/>
<dbReference type="EMBL" id="AP025316">
    <property type="protein sequence ID" value="BDD11881.1"/>
    <property type="molecule type" value="Genomic_DNA"/>
</dbReference>
<protein>
    <recommendedName>
        <fullName evidence="1">Secretion system C-terminal sorting domain-containing protein</fullName>
    </recommendedName>
</protein>
<sequence>MRFFLTLLLVVLFIYNVQAQHWRQTSSLELSGTVTKGITDYSRNPAMDIFGNTAVISDNSKDVVNLFEKKDGRWQKIATLRTSNIDDTFGYNVTLSEDVVLVSGWRNDIGAGYASGVVYLFQKPESGWKDMTETAVLYASDGAYTDAFGAYGTWPVEGGHRIRKTAIDNDLIVVESRNDDDMCWNCGSAYIFEKPEGGWKTMSETGKLILSKKEVADGGRLDGTSECAVKEGNIYLVSSNKVFVFERPENGWKTINNESGTIKGASFGNRIRAVSKDEILLLGLKDQTQNGLRALSIKKKGATWETPDLREIPLPQDVKVNTLTIYNFDSQGNTFHFLAEKYDNHRGASVIVGLRGQIDGDGSTWQNGNVQFSDFRISEPAKSPWFNVLEASENDIVYSSTYEEGQYTKAKPVFFEVNNDESYEEVPSDFQEFSKEVDITVAKVEQLSESKFLVKASYSERYDLYELMNGEWRMLSESFKDKGVISGVYGDHCIQLAPEEVMNKVPGHDTPIVIGYLSSLTDKNVEKKLIFPIPKIFNTSNFYFTRGIVLNDQIIIYSRFYDSELGACSIAAVCDLDFNSGKLSVLDYKWFKGEASGNPIINDNLVSFAVNERLEGGWRRQLNLIGYEKENSKIKNLKLLKEIPAPNFSGFVVDGDFLVQNANNQDKIRIFYRQENDQWVEVEKELVTNSDFWKNGGVPKVSHHQLYLKNGILCLVKKNEKEVLRFDLNKIVENEHASKRVNGELVSVAPHIIQHPLIPLGKNAFLFRSNGALFKYERKEQDAINFDNQTITYSNEGINLTATSESGVPVNFDYEAGDNILNINGAQVSIASSGRVLLRAYTDENSDKAPAEKYAFVTVNKASQNITVQKLTETLFIDNDYPLSFTSDSGLPVTAEIIEGEAELKNGILRPSQPGKVLVRFTQEGDDRYLAAPQIERSYSVAKVTGVTGQSAFNVFPNPSNGEITVTTYGKGKSTFIRLVSLEGKTLFKKTVSNKEHLTKIRISEPGMYILKIQFGNQSDERRVLIK</sequence>
<evidence type="ECO:0000313" key="3">
    <source>
        <dbReference type="Proteomes" id="UP001348817"/>
    </source>
</evidence>
<evidence type="ECO:0000313" key="2">
    <source>
        <dbReference type="EMBL" id="BDD11881.1"/>
    </source>
</evidence>
<keyword evidence="3" id="KW-1185">Reference proteome</keyword>
<dbReference type="RefSeq" id="WP_338395282.1">
    <property type="nucleotide sequence ID" value="NZ_AP025316.1"/>
</dbReference>
<organism evidence="2 3">
    <name type="scientific">Fulvitalea axinellae</name>
    <dbReference type="NCBI Taxonomy" id="1182444"/>
    <lineage>
        <taxon>Bacteria</taxon>
        <taxon>Pseudomonadati</taxon>
        <taxon>Bacteroidota</taxon>
        <taxon>Cytophagia</taxon>
        <taxon>Cytophagales</taxon>
        <taxon>Persicobacteraceae</taxon>
        <taxon>Fulvitalea</taxon>
    </lineage>
</organism>
<dbReference type="Gene3D" id="2.130.10.130">
    <property type="entry name" value="Integrin alpha, N-terminal"/>
    <property type="match status" value="1"/>
</dbReference>
<dbReference type="Pfam" id="PF18962">
    <property type="entry name" value="Por_Secre_tail"/>
    <property type="match status" value="1"/>
</dbReference>
<dbReference type="Proteomes" id="UP001348817">
    <property type="component" value="Plasmid pFA2"/>
</dbReference>